<evidence type="ECO:0000313" key="1">
    <source>
        <dbReference type="EMBL" id="VDL60694.1"/>
    </source>
</evidence>
<reference evidence="3" key="1">
    <citation type="submission" date="2017-02" db="UniProtKB">
        <authorList>
            <consortium name="WormBaseParasite"/>
        </authorList>
    </citation>
    <scope>IDENTIFICATION</scope>
</reference>
<dbReference type="Proteomes" id="UP000274504">
    <property type="component" value="Unassembled WGS sequence"/>
</dbReference>
<dbReference type="AlphaFoldDB" id="A0A0R3SSS4"/>
<gene>
    <name evidence="1" type="ORF">HDID_LOCUS8376</name>
</gene>
<evidence type="ECO:0000313" key="2">
    <source>
        <dbReference type="Proteomes" id="UP000274504"/>
    </source>
</evidence>
<dbReference type="EMBL" id="UYSG01011069">
    <property type="protein sequence ID" value="VDL60694.1"/>
    <property type="molecule type" value="Genomic_DNA"/>
</dbReference>
<sequence length="78" mass="8737">MPVIYSGFVKDRVTGVLTCGALRKSRVLDFKWMWAVGDGLKEEMEFEEDQLAGVVCLNYLCGRSVIFVNICAFGNLNL</sequence>
<dbReference type="WBParaSite" id="HDID_0000837801-mRNA-1">
    <property type="protein sequence ID" value="HDID_0000837801-mRNA-1"/>
    <property type="gene ID" value="HDID_0000837801"/>
</dbReference>
<reference evidence="1 2" key="2">
    <citation type="submission" date="2018-11" db="EMBL/GenBank/DDBJ databases">
        <authorList>
            <consortium name="Pathogen Informatics"/>
        </authorList>
    </citation>
    <scope>NUCLEOTIDE SEQUENCE [LARGE SCALE GENOMIC DNA]</scope>
</reference>
<protein>
    <submittedName>
        <fullName evidence="3">Ig-like domain-containing protein</fullName>
    </submittedName>
</protein>
<evidence type="ECO:0000313" key="3">
    <source>
        <dbReference type="WBParaSite" id="HDID_0000837801-mRNA-1"/>
    </source>
</evidence>
<proteinExistence type="predicted"/>
<accession>A0A0R3SSS4</accession>
<organism evidence="3">
    <name type="scientific">Hymenolepis diminuta</name>
    <name type="common">Rat tapeworm</name>
    <dbReference type="NCBI Taxonomy" id="6216"/>
    <lineage>
        <taxon>Eukaryota</taxon>
        <taxon>Metazoa</taxon>
        <taxon>Spiralia</taxon>
        <taxon>Lophotrochozoa</taxon>
        <taxon>Platyhelminthes</taxon>
        <taxon>Cestoda</taxon>
        <taxon>Eucestoda</taxon>
        <taxon>Cyclophyllidea</taxon>
        <taxon>Hymenolepididae</taxon>
        <taxon>Hymenolepis</taxon>
    </lineage>
</organism>
<name>A0A0R3SSS4_HYMDI</name>